<dbReference type="Gene3D" id="1.10.10.60">
    <property type="entry name" value="Homeodomain-like"/>
    <property type="match status" value="2"/>
</dbReference>
<evidence type="ECO:0000256" key="1">
    <source>
        <dbReference type="ARBA" id="ARBA00023015"/>
    </source>
</evidence>
<proteinExistence type="predicted"/>
<sequence length="288" mass="33586">MKAKYHDIRNSPGSSFRVTLFEDNEFPAAWHFHKEYELTYIIKSTGIRYVGNSMDTFENDDLVMVGANLPHCWKTIGEQTEPVTCIIIQWDESLLQNWLDKEEIQHIHELLKRSQRGIKFNIEFAKAIKEHLLQLVEAQSFERLIIFLQILQKLATTNAFNLLAGSSFSESLSSTESERINTIYTYLKEHHLDKITLNDIANEVAMSNDTFCRFFKKTFNTSFFSFLNEYKVSIASKMLIDTDLSVSEIGYETGYNNLTFFHRQFQKHVGMSPSKYRKAYRRIPIVSS</sequence>
<evidence type="ECO:0000313" key="6">
    <source>
        <dbReference type="Proteomes" id="UP000321790"/>
    </source>
</evidence>
<organism evidence="5 6">
    <name type="scientific">Seonamhaeicola algicola</name>
    <dbReference type="NCBI Taxonomy" id="1719036"/>
    <lineage>
        <taxon>Bacteria</taxon>
        <taxon>Pseudomonadati</taxon>
        <taxon>Bacteroidota</taxon>
        <taxon>Flavobacteriia</taxon>
        <taxon>Flavobacteriales</taxon>
        <taxon>Flavobacteriaceae</taxon>
    </lineage>
</organism>
<accession>A0A5C7ASX1</accession>
<dbReference type="RefSeq" id="WP_147133458.1">
    <property type="nucleotide sequence ID" value="NZ_VOSC01000019.1"/>
</dbReference>
<keyword evidence="1" id="KW-0805">Transcription regulation</keyword>
<dbReference type="SUPFAM" id="SSF46689">
    <property type="entry name" value="Homeodomain-like"/>
    <property type="match status" value="2"/>
</dbReference>
<dbReference type="PRINTS" id="PR00032">
    <property type="entry name" value="HTHARAC"/>
</dbReference>
<comment type="caution">
    <text evidence="5">The sequence shown here is derived from an EMBL/GenBank/DDBJ whole genome shotgun (WGS) entry which is preliminary data.</text>
</comment>
<dbReference type="Pfam" id="PF12833">
    <property type="entry name" value="HTH_18"/>
    <property type="match status" value="1"/>
</dbReference>
<name>A0A5C7ASX1_9FLAO</name>
<dbReference type="InterPro" id="IPR018060">
    <property type="entry name" value="HTH_AraC"/>
</dbReference>
<dbReference type="SMART" id="SM00342">
    <property type="entry name" value="HTH_ARAC"/>
    <property type="match status" value="1"/>
</dbReference>
<dbReference type="SUPFAM" id="SSF51182">
    <property type="entry name" value="RmlC-like cupins"/>
    <property type="match status" value="1"/>
</dbReference>
<dbReference type="GO" id="GO:0003700">
    <property type="term" value="F:DNA-binding transcription factor activity"/>
    <property type="evidence" value="ECO:0007669"/>
    <property type="project" value="InterPro"/>
</dbReference>
<dbReference type="CDD" id="cd06976">
    <property type="entry name" value="cupin_MtlR-like_N"/>
    <property type="match status" value="1"/>
</dbReference>
<protein>
    <submittedName>
        <fullName evidence="5">Helix-turn-helix transcriptional regulator</fullName>
    </submittedName>
</protein>
<dbReference type="Gene3D" id="2.60.120.10">
    <property type="entry name" value="Jelly Rolls"/>
    <property type="match status" value="1"/>
</dbReference>
<dbReference type="OrthoDB" id="9779074at2"/>
<gene>
    <name evidence="5" type="ORF">FUA26_06845</name>
</gene>
<reference evidence="6" key="1">
    <citation type="submission" date="2019-08" db="EMBL/GenBank/DDBJ databases">
        <title>Seonamhaeicola sediminis sp. nov., isolated from marine sediment.</title>
        <authorList>
            <person name="Cao W.R."/>
        </authorList>
    </citation>
    <scope>NUCLEOTIDE SEQUENCE [LARGE SCALE GENOMIC DNA]</scope>
    <source>
        <strain evidence="6">Gy8</strain>
    </source>
</reference>
<dbReference type="EMBL" id="VOSC01000019">
    <property type="protein sequence ID" value="TXE11778.1"/>
    <property type="molecule type" value="Genomic_DNA"/>
</dbReference>
<evidence type="ECO:0000259" key="4">
    <source>
        <dbReference type="PROSITE" id="PS01124"/>
    </source>
</evidence>
<dbReference type="InterPro" id="IPR009057">
    <property type="entry name" value="Homeodomain-like_sf"/>
</dbReference>
<dbReference type="GO" id="GO:0043565">
    <property type="term" value="F:sequence-specific DNA binding"/>
    <property type="evidence" value="ECO:0007669"/>
    <property type="project" value="InterPro"/>
</dbReference>
<dbReference type="InterPro" id="IPR014710">
    <property type="entry name" value="RmlC-like_jellyroll"/>
</dbReference>
<evidence type="ECO:0000313" key="5">
    <source>
        <dbReference type="EMBL" id="TXE11778.1"/>
    </source>
</evidence>
<feature type="domain" description="HTH araC/xylS-type" evidence="4">
    <location>
        <begin position="181"/>
        <end position="279"/>
    </location>
</feature>
<dbReference type="PROSITE" id="PS01124">
    <property type="entry name" value="HTH_ARAC_FAMILY_2"/>
    <property type="match status" value="1"/>
</dbReference>
<keyword evidence="2" id="KW-0238">DNA-binding</keyword>
<dbReference type="PANTHER" id="PTHR43280:SF27">
    <property type="entry name" value="TRANSCRIPTIONAL REGULATOR MTLR"/>
    <property type="match status" value="1"/>
</dbReference>
<keyword evidence="3" id="KW-0804">Transcription</keyword>
<evidence type="ECO:0000256" key="3">
    <source>
        <dbReference type="ARBA" id="ARBA00023163"/>
    </source>
</evidence>
<dbReference type="Proteomes" id="UP000321790">
    <property type="component" value="Unassembled WGS sequence"/>
</dbReference>
<dbReference type="PROSITE" id="PS00041">
    <property type="entry name" value="HTH_ARAC_FAMILY_1"/>
    <property type="match status" value="1"/>
</dbReference>
<dbReference type="AlphaFoldDB" id="A0A5C7ASX1"/>
<keyword evidence="6" id="KW-1185">Reference proteome</keyword>
<dbReference type="InterPro" id="IPR011051">
    <property type="entry name" value="RmlC_Cupin_sf"/>
</dbReference>
<dbReference type="InterPro" id="IPR018062">
    <property type="entry name" value="HTH_AraC-typ_CS"/>
</dbReference>
<evidence type="ECO:0000256" key="2">
    <source>
        <dbReference type="ARBA" id="ARBA00023125"/>
    </source>
</evidence>
<dbReference type="PANTHER" id="PTHR43280">
    <property type="entry name" value="ARAC-FAMILY TRANSCRIPTIONAL REGULATOR"/>
    <property type="match status" value="1"/>
</dbReference>
<dbReference type="InterPro" id="IPR020449">
    <property type="entry name" value="Tscrpt_reg_AraC-type_HTH"/>
</dbReference>